<feature type="non-terminal residue" evidence="2">
    <location>
        <position position="280"/>
    </location>
</feature>
<reference evidence="2" key="1">
    <citation type="submission" date="2021-07" db="EMBL/GenBank/DDBJ databases">
        <authorList>
            <person name="Catto M.A."/>
            <person name="Jacobson A."/>
            <person name="Kennedy G."/>
            <person name="Labadie P."/>
            <person name="Hunt B.G."/>
            <person name="Srinivasan R."/>
        </authorList>
    </citation>
    <scope>NUCLEOTIDE SEQUENCE</scope>
    <source>
        <strain evidence="2">PL_HMW_Pooled</strain>
        <tissue evidence="2">Head</tissue>
    </source>
</reference>
<dbReference type="EMBL" id="JAHWGI010000485">
    <property type="protein sequence ID" value="KAK3916018.1"/>
    <property type="molecule type" value="Genomic_DNA"/>
</dbReference>
<evidence type="ECO:0000313" key="3">
    <source>
        <dbReference type="Proteomes" id="UP001219518"/>
    </source>
</evidence>
<comment type="caution">
    <text evidence="2">The sequence shown here is derived from an EMBL/GenBank/DDBJ whole genome shotgun (WGS) entry which is preliminary data.</text>
</comment>
<keyword evidence="3" id="KW-1185">Reference proteome</keyword>
<feature type="compositionally biased region" description="Pro residues" evidence="1">
    <location>
        <begin position="184"/>
        <end position="196"/>
    </location>
</feature>
<feature type="compositionally biased region" description="Basic residues" evidence="1">
    <location>
        <begin position="198"/>
        <end position="207"/>
    </location>
</feature>
<reference evidence="2" key="2">
    <citation type="journal article" date="2023" name="BMC Genomics">
        <title>Pest status, molecular evolution, and epigenetic factors derived from the genome assembly of Frankliniella fusca, a thysanopteran phytovirus vector.</title>
        <authorList>
            <person name="Catto M.A."/>
            <person name="Labadie P.E."/>
            <person name="Jacobson A.L."/>
            <person name="Kennedy G.G."/>
            <person name="Srinivasan R."/>
            <person name="Hunt B.G."/>
        </authorList>
    </citation>
    <scope>NUCLEOTIDE SEQUENCE</scope>
    <source>
        <strain evidence="2">PL_HMW_Pooled</strain>
    </source>
</reference>
<feature type="compositionally biased region" description="Low complexity" evidence="1">
    <location>
        <begin position="213"/>
        <end position="233"/>
    </location>
</feature>
<sequence>GGALFLSPSSPPPWARFPAGWSGAGSGPGWAGLPPAGRARAAPVLCSGQSGAERRGAQRTPQSPRRAPPPRSPVCSWSLPALPRYRPARALRHPALTSAPADPGCARLPTCPARCSWCWRCSSARSPPRGPRPCRSPPARARPGRARRCTGRPRRTASPAARPGTRSSSPASRCASASSWTWTRPPPPTSPRPPSCRPSRRPHRRPRGGGSFSSGRRSAPVSPPRSLTSSSTRFGARRLRNRRDFGAGASPQRMQICSCKTAPWPPSPPGPAPGAARPPG</sequence>
<feature type="region of interest" description="Disordered" evidence="1">
    <location>
        <begin position="1"/>
        <end position="79"/>
    </location>
</feature>
<gene>
    <name evidence="2" type="ORF">KUF71_025276</name>
</gene>
<evidence type="ECO:0000313" key="2">
    <source>
        <dbReference type="EMBL" id="KAK3916018.1"/>
    </source>
</evidence>
<feature type="compositionally biased region" description="Low complexity" evidence="1">
    <location>
        <begin position="156"/>
        <end position="179"/>
    </location>
</feature>
<name>A0AAE1H7E8_9NEOP</name>
<feature type="compositionally biased region" description="Basic residues" evidence="1">
    <location>
        <begin position="142"/>
        <end position="155"/>
    </location>
</feature>
<dbReference type="Proteomes" id="UP001219518">
    <property type="component" value="Unassembled WGS sequence"/>
</dbReference>
<proteinExistence type="predicted"/>
<accession>A0AAE1H7E8</accession>
<dbReference type="AlphaFoldDB" id="A0AAE1H7E8"/>
<protein>
    <submittedName>
        <fullName evidence="2">Ubiquitin thioesterase L96</fullName>
    </submittedName>
</protein>
<feature type="compositionally biased region" description="Low complexity" evidence="1">
    <location>
        <begin position="31"/>
        <end position="43"/>
    </location>
</feature>
<feature type="non-terminal residue" evidence="2">
    <location>
        <position position="1"/>
    </location>
</feature>
<feature type="region of interest" description="Disordered" evidence="1">
    <location>
        <begin position="123"/>
        <end position="280"/>
    </location>
</feature>
<evidence type="ECO:0000256" key="1">
    <source>
        <dbReference type="SAM" id="MobiDB-lite"/>
    </source>
</evidence>
<organism evidence="2 3">
    <name type="scientific">Frankliniella fusca</name>
    <dbReference type="NCBI Taxonomy" id="407009"/>
    <lineage>
        <taxon>Eukaryota</taxon>
        <taxon>Metazoa</taxon>
        <taxon>Ecdysozoa</taxon>
        <taxon>Arthropoda</taxon>
        <taxon>Hexapoda</taxon>
        <taxon>Insecta</taxon>
        <taxon>Pterygota</taxon>
        <taxon>Neoptera</taxon>
        <taxon>Paraneoptera</taxon>
        <taxon>Thysanoptera</taxon>
        <taxon>Terebrantia</taxon>
        <taxon>Thripoidea</taxon>
        <taxon>Thripidae</taxon>
        <taxon>Frankliniella</taxon>
    </lineage>
</organism>
<feature type="compositionally biased region" description="Pro residues" evidence="1">
    <location>
        <begin position="263"/>
        <end position="280"/>
    </location>
</feature>